<dbReference type="Proteomes" id="UP000001064">
    <property type="component" value="Unassembled WGS sequence"/>
</dbReference>
<name>F0ZEC8_DICPU</name>
<evidence type="ECO:0000313" key="3">
    <source>
        <dbReference type="Proteomes" id="UP000001064"/>
    </source>
</evidence>
<proteinExistence type="predicted"/>
<dbReference type="InParanoid" id="F0ZEC8"/>
<gene>
    <name evidence="2" type="ORF">DICPUDRAFT_149669</name>
</gene>
<dbReference type="VEuPathDB" id="AmoebaDB:DICPUDRAFT_149669"/>
<organism evidence="2 3">
    <name type="scientific">Dictyostelium purpureum</name>
    <name type="common">Slime mold</name>
    <dbReference type="NCBI Taxonomy" id="5786"/>
    <lineage>
        <taxon>Eukaryota</taxon>
        <taxon>Amoebozoa</taxon>
        <taxon>Evosea</taxon>
        <taxon>Eumycetozoa</taxon>
        <taxon>Dictyostelia</taxon>
        <taxon>Dictyosteliales</taxon>
        <taxon>Dictyosteliaceae</taxon>
        <taxon>Dictyostelium</taxon>
    </lineage>
</organism>
<evidence type="ECO:0000313" key="2">
    <source>
        <dbReference type="EMBL" id="EGC37665.1"/>
    </source>
</evidence>
<feature type="compositionally biased region" description="Polar residues" evidence="1">
    <location>
        <begin position="46"/>
        <end position="57"/>
    </location>
</feature>
<feature type="region of interest" description="Disordered" evidence="1">
    <location>
        <begin position="41"/>
        <end position="75"/>
    </location>
</feature>
<protein>
    <submittedName>
        <fullName evidence="2">Uncharacterized protein</fullName>
    </submittedName>
</protein>
<reference evidence="3" key="1">
    <citation type="journal article" date="2011" name="Genome Biol.">
        <title>Comparative genomics of the social amoebae Dictyostelium discoideum and Dictyostelium purpureum.</title>
        <authorList>
            <consortium name="US DOE Joint Genome Institute (JGI-PGF)"/>
            <person name="Sucgang R."/>
            <person name="Kuo A."/>
            <person name="Tian X."/>
            <person name="Salerno W."/>
            <person name="Parikh A."/>
            <person name="Feasley C.L."/>
            <person name="Dalin E."/>
            <person name="Tu H."/>
            <person name="Huang E."/>
            <person name="Barry K."/>
            <person name="Lindquist E."/>
            <person name="Shapiro H."/>
            <person name="Bruce D."/>
            <person name="Schmutz J."/>
            <person name="Salamov A."/>
            <person name="Fey P."/>
            <person name="Gaudet P."/>
            <person name="Anjard C."/>
            <person name="Babu M.M."/>
            <person name="Basu S."/>
            <person name="Bushmanova Y."/>
            <person name="van der Wel H."/>
            <person name="Katoh-Kurasawa M."/>
            <person name="Dinh C."/>
            <person name="Coutinho P.M."/>
            <person name="Saito T."/>
            <person name="Elias M."/>
            <person name="Schaap P."/>
            <person name="Kay R.R."/>
            <person name="Henrissat B."/>
            <person name="Eichinger L."/>
            <person name="Rivero F."/>
            <person name="Putnam N.H."/>
            <person name="West C.M."/>
            <person name="Loomis W.F."/>
            <person name="Chisholm R.L."/>
            <person name="Shaulsky G."/>
            <person name="Strassmann J.E."/>
            <person name="Queller D.C."/>
            <person name="Kuspa A."/>
            <person name="Grigoriev I.V."/>
        </authorList>
    </citation>
    <scope>NUCLEOTIDE SEQUENCE [LARGE SCALE GENOMIC DNA]</scope>
    <source>
        <strain evidence="3">QSDP1</strain>
    </source>
</reference>
<keyword evidence="3" id="KW-1185">Reference proteome</keyword>
<dbReference type="KEGG" id="dpp:DICPUDRAFT_149669"/>
<evidence type="ECO:0000256" key="1">
    <source>
        <dbReference type="SAM" id="MobiDB-lite"/>
    </source>
</evidence>
<sequence>MRNVTVNYNSVTVFGSGMAATNSKSMTSGKNKTNSGKAIELEINDSDTASKGHTISVSKVYENDDSKSGSGMDTS</sequence>
<dbReference type="EMBL" id="GL870993">
    <property type="protein sequence ID" value="EGC37665.1"/>
    <property type="molecule type" value="Genomic_DNA"/>
</dbReference>
<dbReference type="RefSeq" id="XP_003285769.1">
    <property type="nucleotide sequence ID" value="XM_003285721.1"/>
</dbReference>
<dbReference type="AlphaFoldDB" id="F0ZEC8"/>
<dbReference type="GeneID" id="10499368"/>
<accession>F0ZEC8</accession>